<name>A0AAQ3R9N2_9PEZI</name>
<dbReference type="AlphaFoldDB" id="A0AAQ3R9N2"/>
<comment type="subcellular location">
    <subcellularLocation>
        <location evidence="1">Cytoplasm</location>
    </subcellularLocation>
</comment>
<evidence type="ECO:0000256" key="2">
    <source>
        <dbReference type="ARBA" id="ARBA00006222"/>
    </source>
</evidence>
<sequence>MNGCISRPPDISSSTNALLEHQTFLQLPRKMPVDYSKWDALELSDDSDIEVHPNVDKRSFIRAKQNQIHQQREERKYKITTYKYERIVNEGLLARIDALLKSLESHKKDVEGKTDTSSVDEVVFDALMEVSSDSSLGADLPPTPPPGVHSKEAQLSYSRMMGALVDQVKVEVDKTKTEGMARYSAFIKEVAGHQNKVQGLQKSLDAELAKLEKEGAGKITSESIHTGFNSSHVAKPTPSAAVSRSMTTELLNAPQASGDTKAGSEADDEGGFGAVNIASGEDDDDIEASPTAKKFGKIAYGDYRSSLEFIGSHPEILVEKETDGLLVEAFDAQSKAKSTKDEEYARQCVHQALLLQYCRQLGKDGVGLFFKRVQTQGHQARKLFLDDVNSTYARIKSRTAEIAKEAAAEGGDREQIQLHAVDPNTTINIVTPPPMAECQNDDEKTAREIFDTFPPGLQRALESGSLDKVNEVLGKMSVDEAEQIVEQLGNGGMLSLEEGLIDATTEEGRKTMEEIERSRRMPGDADTTDGAKVVEVEEMD</sequence>
<evidence type="ECO:0000256" key="6">
    <source>
        <dbReference type="SAM" id="MobiDB-lite"/>
    </source>
</evidence>
<evidence type="ECO:0000256" key="4">
    <source>
        <dbReference type="ARBA" id="ARBA00023186"/>
    </source>
</evidence>
<gene>
    <name evidence="10" type="ORF">R9X50_00613100</name>
</gene>
<dbReference type="SMART" id="SM01071">
    <property type="entry name" value="CDC37_N"/>
    <property type="match status" value="1"/>
</dbReference>
<dbReference type="GO" id="GO:0031072">
    <property type="term" value="F:heat shock protein binding"/>
    <property type="evidence" value="ECO:0007669"/>
    <property type="project" value="TreeGrafter"/>
</dbReference>
<dbReference type="InterPro" id="IPR013874">
    <property type="entry name" value="Cdc37_Hsp90-bd"/>
</dbReference>
<evidence type="ECO:0000259" key="9">
    <source>
        <dbReference type="SMART" id="SM01071"/>
    </source>
</evidence>
<comment type="similarity">
    <text evidence="2">Belongs to the CDC37 family.</text>
</comment>
<evidence type="ECO:0000256" key="3">
    <source>
        <dbReference type="ARBA" id="ARBA00022490"/>
    </source>
</evidence>
<evidence type="ECO:0000256" key="1">
    <source>
        <dbReference type="ARBA" id="ARBA00004496"/>
    </source>
</evidence>
<dbReference type="SMART" id="SM01070">
    <property type="entry name" value="CDC37_M"/>
    <property type="match status" value="1"/>
</dbReference>
<evidence type="ECO:0000313" key="10">
    <source>
        <dbReference type="EMBL" id="WPH03254.1"/>
    </source>
</evidence>
<dbReference type="GO" id="GO:0050821">
    <property type="term" value="P:protein stabilization"/>
    <property type="evidence" value="ECO:0007669"/>
    <property type="project" value="TreeGrafter"/>
</dbReference>
<accession>A0AAQ3R9N2</accession>
<organism evidence="10 11">
    <name type="scientific">Acrodontium crateriforme</name>
    <dbReference type="NCBI Taxonomy" id="150365"/>
    <lineage>
        <taxon>Eukaryota</taxon>
        <taxon>Fungi</taxon>
        <taxon>Dikarya</taxon>
        <taxon>Ascomycota</taxon>
        <taxon>Pezizomycotina</taxon>
        <taxon>Dothideomycetes</taxon>
        <taxon>Dothideomycetidae</taxon>
        <taxon>Mycosphaerellales</taxon>
        <taxon>Teratosphaeriaceae</taxon>
        <taxon>Acrodontium</taxon>
    </lineage>
</organism>
<dbReference type="InterPro" id="IPR004918">
    <property type="entry name" value="Cdc37"/>
</dbReference>
<dbReference type="SUPFAM" id="SSF101391">
    <property type="entry name" value="Hsp90 co-chaperone CDC37"/>
    <property type="match status" value="1"/>
</dbReference>
<evidence type="ECO:0000256" key="5">
    <source>
        <dbReference type="ARBA" id="ARBA00031396"/>
    </source>
</evidence>
<keyword evidence="3" id="KW-0963">Cytoplasm</keyword>
<dbReference type="InterPro" id="IPR013873">
    <property type="entry name" value="Cdc37_C"/>
</dbReference>
<dbReference type="GO" id="GO:0006457">
    <property type="term" value="P:protein folding"/>
    <property type="evidence" value="ECO:0007669"/>
    <property type="project" value="TreeGrafter"/>
</dbReference>
<evidence type="ECO:0000313" key="11">
    <source>
        <dbReference type="Proteomes" id="UP001303373"/>
    </source>
</evidence>
<evidence type="ECO:0000259" key="8">
    <source>
        <dbReference type="SMART" id="SM01070"/>
    </source>
</evidence>
<feature type="compositionally biased region" description="Basic and acidic residues" evidence="6">
    <location>
        <begin position="506"/>
        <end position="523"/>
    </location>
</feature>
<reference evidence="10 11" key="1">
    <citation type="submission" date="2023-11" db="EMBL/GenBank/DDBJ databases">
        <title>An acidophilic fungus is an integral part of prey digestion in a carnivorous sundew plant.</title>
        <authorList>
            <person name="Tsai I.J."/>
        </authorList>
    </citation>
    <scope>NUCLEOTIDE SEQUENCE [LARGE SCALE GENOMIC DNA]</scope>
    <source>
        <strain evidence="10">169a</strain>
    </source>
</reference>
<dbReference type="GO" id="GO:0019901">
    <property type="term" value="F:protein kinase binding"/>
    <property type="evidence" value="ECO:0007669"/>
    <property type="project" value="InterPro"/>
</dbReference>
<keyword evidence="11" id="KW-1185">Reference proteome</keyword>
<dbReference type="SMART" id="SM01069">
    <property type="entry name" value="CDC37_C"/>
    <property type="match status" value="1"/>
</dbReference>
<dbReference type="Gene3D" id="1.20.58.610">
    <property type="entry name" value="Cdc37, Hsp90 binding domain"/>
    <property type="match status" value="1"/>
</dbReference>
<feature type="domain" description="Cdc37 N-terminal" evidence="9">
    <location>
        <begin position="32"/>
        <end position="231"/>
    </location>
</feature>
<dbReference type="GO" id="GO:0051087">
    <property type="term" value="F:protein-folding chaperone binding"/>
    <property type="evidence" value="ECO:0007669"/>
    <property type="project" value="TreeGrafter"/>
</dbReference>
<dbReference type="Pfam" id="PF03234">
    <property type="entry name" value="CDC37_N"/>
    <property type="match status" value="1"/>
</dbReference>
<dbReference type="Pfam" id="PF08564">
    <property type="entry name" value="CDC37_C"/>
    <property type="match status" value="1"/>
</dbReference>
<dbReference type="GO" id="GO:0005737">
    <property type="term" value="C:cytoplasm"/>
    <property type="evidence" value="ECO:0007669"/>
    <property type="project" value="UniProtKB-SubCell"/>
</dbReference>
<dbReference type="GO" id="GO:0051082">
    <property type="term" value="F:unfolded protein binding"/>
    <property type="evidence" value="ECO:0007669"/>
    <property type="project" value="TreeGrafter"/>
</dbReference>
<evidence type="ECO:0000259" key="7">
    <source>
        <dbReference type="SMART" id="SM01069"/>
    </source>
</evidence>
<dbReference type="PANTHER" id="PTHR12800">
    <property type="entry name" value="CDC37-RELATED"/>
    <property type="match status" value="1"/>
</dbReference>
<proteinExistence type="inferred from homology"/>
<feature type="domain" description="Cdc37 C-terminal" evidence="7">
    <location>
        <begin position="427"/>
        <end position="530"/>
    </location>
</feature>
<keyword evidence="4" id="KW-0143">Chaperone</keyword>
<dbReference type="FunFam" id="1.20.58.610:FF:000002">
    <property type="entry name" value="Hsp90 co-chaperone Cdc37, putative"/>
    <property type="match status" value="1"/>
</dbReference>
<dbReference type="Pfam" id="PF08565">
    <property type="entry name" value="CDC37_M"/>
    <property type="match status" value="1"/>
</dbReference>
<dbReference type="PANTHER" id="PTHR12800:SF4">
    <property type="entry name" value="HSP90 CO-CHAPERONE CDC37"/>
    <property type="match status" value="1"/>
</dbReference>
<feature type="domain" description="Cdc37 Hsp90 binding" evidence="8">
    <location>
        <begin position="229"/>
        <end position="410"/>
    </location>
</feature>
<dbReference type="EMBL" id="CP138589">
    <property type="protein sequence ID" value="WPH03254.1"/>
    <property type="molecule type" value="Genomic_DNA"/>
</dbReference>
<dbReference type="InterPro" id="IPR013855">
    <property type="entry name" value="Cdc37_N_dom"/>
</dbReference>
<dbReference type="InterPro" id="IPR038189">
    <property type="entry name" value="Cdc37_Hsp90-bd_sf"/>
</dbReference>
<dbReference type="Proteomes" id="UP001303373">
    <property type="component" value="Chromosome 10"/>
</dbReference>
<feature type="region of interest" description="Disordered" evidence="6">
    <location>
        <begin position="503"/>
        <end position="540"/>
    </location>
</feature>
<protein>
    <recommendedName>
        <fullName evidence="5">Hsp90 chaperone protein kinase-targeting subunit</fullName>
    </recommendedName>
</protein>